<evidence type="ECO:0000313" key="1">
    <source>
        <dbReference type="EMBL" id="GAB37011.1"/>
    </source>
</evidence>
<name>H5TU53_GORO1</name>
<dbReference type="Proteomes" id="UP000005038">
    <property type="component" value="Unassembled WGS sequence"/>
</dbReference>
<evidence type="ECO:0000313" key="2">
    <source>
        <dbReference type="Proteomes" id="UP000005038"/>
    </source>
</evidence>
<sequence>MQVLLMAYDPLGEVEGVNQAARAFLAGVGKVPATVEAGTDLAISRGAYGDPHRRFECGDLAVVILTKVSVPRD</sequence>
<dbReference type="AlphaFoldDB" id="H5TU53"/>
<accession>H5TU53</accession>
<gene>
    <name evidence="1" type="ORF">GOOTI_254_00050</name>
</gene>
<comment type="caution">
    <text evidence="1">The sequence shown here is derived from an EMBL/GenBank/DDBJ whole genome shotgun (WGS) entry which is preliminary data.</text>
</comment>
<proteinExistence type="predicted"/>
<reference evidence="1" key="1">
    <citation type="submission" date="2012-02" db="EMBL/GenBank/DDBJ databases">
        <title>Whole genome shotgun sequence of Gordonia otitidis NBRC 100426.</title>
        <authorList>
            <person name="Yoshida I."/>
            <person name="Hosoyama A."/>
            <person name="Tsuchikane K."/>
            <person name="Katsumata H."/>
            <person name="Yamazaki S."/>
            <person name="Fujita N."/>
        </authorList>
    </citation>
    <scope>NUCLEOTIDE SEQUENCE [LARGE SCALE GENOMIC DNA]</scope>
    <source>
        <strain evidence="1">NBRC 100426</strain>
    </source>
</reference>
<keyword evidence="2" id="KW-1185">Reference proteome</keyword>
<organism evidence="1 2">
    <name type="scientific">Gordonia otitidis (strain DSM 44809 / CCUG 52243 / JCM 12355 / NBRC 100426 / IFM 10032)</name>
    <dbReference type="NCBI Taxonomy" id="1108044"/>
    <lineage>
        <taxon>Bacteria</taxon>
        <taxon>Bacillati</taxon>
        <taxon>Actinomycetota</taxon>
        <taxon>Actinomycetes</taxon>
        <taxon>Mycobacteriales</taxon>
        <taxon>Gordoniaceae</taxon>
        <taxon>Gordonia</taxon>
    </lineage>
</organism>
<dbReference type="STRING" id="1108044.GOOTI_254_00050"/>
<protein>
    <submittedName>
        <fullName evidence="1">Uncharacterized protein</fullName>
    </submittedName>
</protein>
<dbReference type="EMBL" id="BAFB01000254">
    <property type="protein sequence ID" value="GAB37011.1"/>
    <property type="molecule type" value="Genomic_DNA"/>
</dbReference>